<organism evidence="3 4">
    <name type="scientific">Actinomycetospora flava</name>
    <dbReference type="NCBI Taxonomy" id="3129232"/>
    <lineage>
        <taxon>Bacteria</taxon>
        <taxon>Bacillati</taxon>
        <taxon>Actinomycetota</taxon>
        <taxon>Actinomycetes</taxon>
        <taxon>Pseudonocardiales</taxon>
        <taxon>Pseudonocardiaceae</taxon>
        <taxon>Actinomycetospora</taxon>
    </lineage>
</organism>
<proteinExistence type="predicted"/>
<feature type="transmembrane region" description="Helical" evidence="2">
    <location>
        <begin position="222"/>
        <end position="247"/>
    </location>
</feature>
<feature type="transmembrane region" description="Helical" evidence="2">
    <location>
        <begin position="253"/>
        <end position="274"/>
    </location>
</feature>
<sequence length="311" mass="31462">MTLLPLGLAVVAAILNASGDLLQRRATRDEPDQATGGARMLLDLARHPAWLGGVVASLVGLCVHVVALSLGELATVQPLLVLEMPLAVLGMSRLFGVSLSRRDWVAVGLLTLGLAAFVVFLSPTGGDPTQVSGVQWAVGLGILAVVGAAAALVGLYSGRDLRAGLLGLAAGVGYGAAAVLFSAAGSAASGGITAIATTWQTYAAIVVALFSFYLLQNSLNSGLLVATEPGLTLANPIVAVTWGLLLFGEQARTGAWLIGSVAGGVLLVAGTLLLSRSPVLDAHASGDPEEPSSPVRSRGDASHDDPARTPR</sequence>
<keyword evidence="2" id="KW-0812">Transmembrane</keyword>
<dbReference type="NCBIfam" id="NF038012">
    <property type="entry name" value="DMT_1"/>
    <property type="match status" value="1"/>
</dbReference>
<keyword evidence="2" id="KW-0472">Membrane</keyword>
<dbReference type="PANTHER" id="PTHR40761">
    <property type="entry name" value="CONSERVED INTEGRAL MEMBRANE ALANINE VALINE AND LEUCINE RICH PROTEIN-RELATED"/>
    <property type="match status" value="1"/>
</dbReference>
<dbReference type="PANTHER" id="PTHR40761:SF1">
    <property type="entry name" value="CONSERVED INTEGRAL MEMBRANE ALANINE VALINE AND LEUCINE RICH PROTEIN-RELATED"/>
    <property type="match status" value="1"/>
</dbReference>
<feature type="transmembrane region" description="Helical" evidence="2">
    <location>
        <begin position="134"/>
        <end position="156"/>
    </location>
</feature>
<dbReference type="Proteomes" id="UP001369736">
    <property type="component" value="Unassembled WGS sequence"/>
</dbReference>
<reference evidence="3 4" key="1">
    <citation type="submission" date="2024-03" db="EMBL/GenBank/DDBJ databases">
        <title>Actinomycetospora sp. OC33-EN07, a novel actinomycete isolated from wild orchid (Aerides multiflora).</title>
        <authorList>
            <person name="Suriyachadkun C."/>
        </authorList>
    </citation>
    <scope>NUCLEOTIDE SEQUENCE [LARGE SCALE GENOMIC DNA]</scope>
    <source>
        <strain evidence="3 4">OC33-EN07</strain>
    </source>
</reference>
<feature type="transmembrane region" description="Helical" evidence="2">
    <location>
        <begin position="163"/>
        <end position="185"/>
    </location>
</feature>
<gene>
    <name evidence="3" type="ORF">WCD58_20610</name>
</gene>
<evidence type="ECO:0000313" key="3">
    <source>
        <dbReference type="EMBL" id="MEJ2863575.1"/>
    </source>
</evidence>
<protein>
    <submittedName>
        <fullName evidence="3">DMT family transporter</fullName>
    </submittedName>
</protein>
<dbReference type="RefSeq" id="WP_337704943.1">
    <property type="nucleotide sequence ID" value="NZ_JBBEGM010000009.1"/>
</dbReference>
<keyword evidence="4" id="KW-1185">Reference proteome</keyword>
<feature type="transmembrane region" description="Helical" evidence="2">
    <location>
        <begin position="49"/>
        <end position="82"/>
    </location>
</feature>
<feature type="region of interest" description="Disordered" evidence="1">
    <location>
        <begin position="282"/>
        <end position="311"/>
    </location>
</feature>
<feature type="transmembrane region" description="Helical" evidence="2">
    <location>
        <begin position="103"/>
        <end position="122"/>
    </location>
</feature>
<accession>A0ABU8M8B3</accession>
<evidence type="ECO:0000313" key="4">
    <source>
        <dbReference type="Proteomes" id="UP001369736"/>
    </source>
</evidence>
<feature type="transmembrane region" description="Helical" evidence="2">
    <location>
        <begin position="191"/>
        <end position="215"/>
    </location>
</feature>
<evidence type="ECO:0000256" key="2">
    <source>
        <dbReference type="SAM" id="Phobius"/>
    </source>
</evidence>
<name>A0ABU8M8B3_9PSEU</name>
<keyword evidence="2" id="KW-1133">Transmembrane helix</keyword>
<evidence type="ECO:0000256" key="1">
    <source>
        <dbReference type="SAM" id="MobiDB-lite"/>
    </source>
</evidence>
<feature type="compositionally biased region" description="Basic and acidic residues" evidence="1">
    <location>
        <begin position="297"/>
        <end position="311"/>
    </location>
</feature>
<dbReference type="EMBL" id="JBBEGM010000009">
    <property type="protein sequence ID" value="MEJ2863575.1"/>
    <property type="molecule type" value="Genomic_DNA"/>
</dbReference>
<comment type="caution">
    <text evidence="3">The sequence shown here is derived from an EMBL/GenBank/DDBJ whole genome shotgun (WGS) entry which is preliminary data.</text>
</comment>